<dbReference type="PATRIC" id="fig|448.7.peg.1040"/>
<reference evidence="2 3" key="1">
    <citation type="submission" date="2015-11" db="EMBL/GenBank/DDBJ databases">
        <title>Genomic analysis of 38 Legionella species identifies large and diverse effector repertoires.</title>
        <authorList>
            <person name="Burstein D."/>
            <person name="Amaro F."/>
            <person name="Zusman T."/>
            <person name="Lifshitz Z."/>
            <person name="Cohen O."/>
            <person name="Gilbert J.A."/>
            <person name="Pupko T."/>
            <person name="Shuman H.A."/>
            <person name="Segal G."/>
        </authorList>
    </citation>
    <scope>NUCLEOTIDE SEQUENCE [LARGE SCALE GENOMIC DNA]</scope>
    <source>
        <strain evidence="2 3">SE-32A-C8</strain>
    </source>
</reference>
<organism evidence="2 3">
    <name type="scientific">Legionella erythra</name>
    <dbReference type="NCBI Taxonomy" id="448"/>
    <lineage>
        <taxon>Bacteria</taxon>
        <taxon>Pseudomonadati</taxon>
        <taxon>Pseudomonadota</taxon>
        <taxon>Gammaproteobacteria</taxon>
        <taxon>Legionellales</taxon>
        <taxon>Legionellaceae</taxon>
        <taxon>Legionella</taxon>
    </lineage>
</organism>
<dbReference type="RefSeq" id="WP_058526158.1">
    <property type="nucleotide sequence ID" value="NZ_CAAAHY010000006.1"/>
</dbReference>
<sequence length="317" mass="34854">MKANFTKPVSILASLLFCKVAMAGPWYTGPLLAPSGHTIPKGHTNLETYLFYNDNDGVYDKHWKLTHTPANISTIINPIFSHGLTDRLDIQFILPYTFNRFRGSSSHKVSDTAVTLGYQVLEQKDSAWRPDLRFTIQETLPTGQYEHLSPFANGTDASGIGSYQTALALNFQHLKPFNDTIYLRTRLSLAYMHANDVRLRGFNTFGGALDTDATLDPGDLVSLDLAGELSLTQHWVAVLEGYVANRQATTFRGNPGTTATGLPAPLGHGTVDQITYAPAIEYNFNENIGLIGGVWKSAAGRDTGDFTSYVLALNAYW</sequence>
<name>A0A0W0TQJ8_LEGER</name>
<dbReference type="STRING" id="448.Lery_0992"/>
<feature type="chain" id="PRO_5006913331" evidence="1">
    <location>
        <begin position="24"/>
        <end position="317"/>
    </location>
</feature>
<evidence type="ECO:0000313" key="2">
    <source>
        <dbReference type="EMBL" id="KTC97938.1"/>
    </source>
</evidence>
<gene>
    <name evidence="2" type="ORF">Lery_0992</name>
</gene>
<keyword evidence="1" id="KW-0732">Signal</keyword>
<dbReference type="Proteomes" id="UP000054773">
    <property type="component" value="Unassembled WGS sequence"/>
</dbReference>
<protein>
    <submittedName>
        <fullName evidence="2">Fe-S protein</fullName>
    </submittedName>
</protein>
<evidence type="ECO:0000313" key="3">
    <source>
        <dbReference type="Proteomes" id="UP000054773"/>
    </source>
</evidence>
<accession>A0A0W0TQJ8</accession>
<dbReference type="EMBL" id="LNYA01000023">
    <property type="protein sequence ID" value="KTC97938.1"/>
    <property type="molecule type" value="Genomic_DNA"/>
</dbReference>
<dbReference type="AlphaFoldDB" id="A0A0W0TQJ8"/>
<proteinExistence type="predicted"/>
<evidence type="ECO:0000256" key="1">
    <source>
        <dbReference type="SAM" id="SignalP"/>
    </source>
</evidence>
<keyword evidence="3" id="KW-1185">Reference proteome</keyword>
<dbReference type="OrthoDB" id="7240756at2"/>
<comment type="caution">
    <text evidence="2">The sequence shown here is derived from an EMBL/GenBank/DDBJ whole genome shotgun (WGS) entry which is preliminary data.</text>
</comment>
<feature type="signal peptide" evidence="1">
    <location>
        <begin position="1"/>
        <end position="23"/>
    </location>
</feature>